<dbReference type="Pfam" id="PF02687">
    <property type="entry name" value="FtsX"/>
    <property type="match status" value="2"/>
</dbReference>
<evidence type="ECO:0000313" key="12">
    <source>
        <dbReference type="Proteomes" id="UP001551482"/>
    </source>
</evidence>
<dbReference type="InterPro" id="IPR025857">
    <property type="entry name" value="MacB_PCD"/>
</dbReference>
<evidence type="ECO:0000256" key="4">
    <source>
        <dbReference type="ARBA" id="ARBA00022989"/>
    </source>
</evidence>
<feature type="compositionally biased region" description="Pro residues" evidence="7">
    <location>
        <begin position="484"/>
        <end position="496"/>
    </location>
</feature>
<reference evidence="11 12" key="1">
    <citation type="submission" date="2024-06" db="EMBL/GenBank/DDBJ databases">
        <title>The Natural Products Discovery Center: Release of the First 8490 Sequenced Strains for Exploring Actinobacteria Biosynthetic Diversity.</title>
        <authorList>
            <person name="Kalkreuter E."/>
            <person name="Kautsar S.A."/>
            <person name="Yang D."/>
            <person name="Bader C.D."/>
            <person name="Teijaro C.N."/>
            <person name="Fluegel L."/>
            <person name="Davis C.M."/>
            <person name="Simpson J.R."/>
            <person name="Lauterbach L."/>
            <person name="Steele A.D."/>
            <person name="Gui C."/>
            <person name="Meng S."/>
            <person name="Li G."/>
            <person name="Viehrig K."/>
            <person name="Ye F."/>
            <person name="Su P."/>
            <person name="Kiefer A.F."/>
            <person name="Nichols A."/>
            <person name="Cepeda A.J."/>
            <person name="Yan W."/>
            <person name="Fan B."/>
            <person name="Jiang Y."/>
            <person name="Adhikari A."/>
            <person name="Zheng C.-J."/>
            <person name="Schuster L."/>
            <person name="Cowan T.M."/>
            <person name="Smanski M.J."/>
            <person name="Chevrette M.G."/>
            <person name="De Carvalho L.P.S."/>
            <person name="Shen B."/>
        </authorList>
    </citation>
    <scope>NUCLEOTIDE SEQUENCE [LARGE SCALE GENOMIC DNA]</scope>
    <source>
        <strain evidence="11 12">NPDC048946</strain>
    </source>
</reference>
<evidence type="ECO:0000256" key="1">
    <source>
        <dbReference type="ARBA" id="ARBA00004651"/>
    </source>
</evidence>
<feature type="transmembrane region" description="Helical" evidence="8">
    <location>
        <begin position="344"/>
        <end position="363"/>
    </location>
</feature>
<dbReference type="InterPro" id="IPR003838">
    <property type="entry name" value="ABC3_permease_C"/>
</dbReference>
<keyword evidence="3 8" id="KW-0812">Transmembrane</keyword>
<evidence type="ECO:0000313" key="11">
    <source>
        <dbReference type="EMBL" id="MEU8133700.1"/>
    </source>
</evidence>
<feature type="transmembrane region" description="Helical" evidence="8">
    <location>
        <begin position="775"/>
        <end position="797"/>
    </location>
</feature>
<feature type="transmembrane region" description="Helical" evidence="8">
    <location>
        <begin position="20"/>
        <end position="42"/>
    </location>
</feature>
<sequence>MNAVVKAAWAAVVRRRVQTVVTAVVALLATATSVLAFGLLVASMAPFDHAFSALHGAHATVSVDAGRATAEQVRATGAGSGVAEVAGPYPSTSAPIMLPGDAVAHGTMTVVGRADPNGPLDTLKLRSGRWVRAPGEVVLGDGEGPRLGVGDRLRLGGVELTVVGIAASVTDTAGAWTVPDQIAALEPGGAAKTFQALYRFADAGDSDAVADGVAAVRAALPSGAALGSTSYLDARREAAGTAALVVPFVTAFSVLGVVMSVLIVGNVVSGAVVAGYRGIGVLKTLGFTPRQVSAVYLAQVLLPALAGAAAGMFAGHALAVPLLADTEQSYAVPEVAGVPWWVDVLVPVGLLLVVCVAALIPALRAGRIPAIQAIAVGRAPRAGRGFRAHRLLARSRLPRAVALGLAGPFARPARTGMTLAALLLGTTAVTFAYGLGQTLTRADDGLSREGSSQITVSLGMVGEQGGMHQGPPEGAGTAGAAGGPPAPPAPPAPPRGPQSGRPTAEQPPSADPVAVADMLRADAATARFTSVTTLEVEVPGRTRPLELTGYDTDSSWLGYPVVAGRWLQGAGEIVVPTSFLRTSALRVGDEVALDHDGRRVTVRIVGEAFSSDEEALLTDRATLLQLKPDAAITAYEVQVTPGTNADAYAERISEAGVFAAGAGAAMPRSEENSTIPILIGLIGTLTLLIAGVAGLGVLNTVALDTRERAQSIGVLKSLGMTPRQTMAMVVTSVVGLGLVGGAAGIPLGVALHHLVAPVMASTADLRLPDSMVSVYGVPAYAVLAVSGAVLATLGALLPAGWAARSRAAAWRTE</sequence>
<feature type="domain" description="MacB-like periplasmic core" evidence="10">
    <location>
        <begin position="415"/>
        <end position="654"/>
    </location>
</feature>
<dbReference type="PANTHER" id="PTHR30572">
    <property type="entry name" value="MEMBRANE COMPONENT OF TRANSPORTER-RELATED"/>
    <property type="match status" value="1"/>
</dbReference>
<dbReference type="RefSeq" id="WP_358351633.1">
    <property type="nucleotide sequence ID" value="NZ_JBEZFP010000017.1"/>
</dbReference>
<evidence type="ECO:0000256" key="5">
    <source>
        <dbReference type="ARBA" id="ARBA00023136"/>
    </source>
</evidence>
<evidence type="ECO:0000259" key="10">
    <source>
        <dbReference type="Pfam" id="PF12704"/>
    </source>
</evidence>
<evidence type="ECO:0000256" key="3">
    <source>
        <dbReference type="ARBA" id="ARBA00022692"/>
    </source>
</evidence>
<organism evidence="11 12">
    <name type="scientific">Streptodolium elevatio</name>
    <dbReference type="NCBI Taxonomy" id="3157996"/>
    <lineage>
        <taxon>Bacteria</taxon>
        <taxon>Bacillati</taxon>
        <taxon>Actinomycetota</taxon>
        <taxon>Actinomycetes</taxon>
        <taxon>Kitasatosporales</taxon>
        <taxon>Streptomycetaceae</taxon>
        <taxon>Streptodolium</taxon>
    </lineage>
</organism>
<evidence type="ECO:0000256" key="8">
    <source>
        <dbReference type="SAM" id="Phobius"/>
    </source>
</evidence>
<keyword evidence="2" id="KW-1003">Cell membrane</keyword>
<feature type="domain" description="ABC3 transporter permease C-terminal" evidence="9">
    <location>
        <begin position="251"/>
        <end position="369"/>
    </location>
</feature>
<dbReference type="Proteomes" id="UP001551482">
    <property type="component" value="Unassembled WGS sequence"/>
</dbReference>
<evidence type="ECO:0000256" key="6">
    <source>
        <dbReference type="ARBA" id="ARBA00038076"/>
    </source>
</evidence>
<dbReference type="InterPro" id="IPR050250">
    <property type="entry name" value="Macrolide_Exporter_MacB"/>
</dbReference>
<comment type="caution">
    <text evidence="11">The sequence shown here is derived from an EMBL/GenBank/DDBJ whole genome shotgun (WGS) entry which is preliminary data.</text>
</comment>
<keyword evidence="5 8" id="KW-0472">Membrane</keyword>
<feature type="transmembrane region" description="Helical" evidence="8">
    <location>
        <begin position="300"/>
        <end position="324"/>
    </location>
</feature>
<keyword evidence="4 8" id="KW-1133">Transmembrane helix</keyword>
<protein>
    <submittedName>
        <fullName evidence="11">ABC transporter permease</fullName>
    </submittedName>
</protein>
<keyword evidence="12" id="KW-1185">Reference proteome</keyword>
<feature type="transmembrane region" description="Helical" evidence="8">
    <location>
        <begin position="675"/>
        <end position="698"/>
    </location>
</feature>
<comment type="subcellular location">
    <subcellularLocation>
        <location evidence="1">Cell membrane</location>
        <topology evidence="1">Multi-pass membrane protein</topology>
    </subcellularLocation>
</comment>
<evidence type="ECO:0000259" key="9">
    <source>
        <dbReference type="Pfam" id="PF02687"/>
    </source>
</evidence>
<evidence type="ECO:0000256" key="2">
    <source>
        <dbReference type="ARBA" id="ARBA00022475"/>
    </source>
</evidence>
<gene>
    <name evidence="11" type="ORF">AB0C36_09350</name>
</gene>
<feature type="domain" description="ABC3 transporter permease C-terminal" evidence="9">
    <location>
        <begin position="685"/>
        <end position="792"/>
    </location>
</feature>
<name>A0ABV3DD86_9ACTN</name>
<dbReference type="EMBL" id="JBEZFP010000017">
    <property type="protein sequence ID" value="MEU8133700.1"/>
    <property type="molecule type" value="Genomic_DNA"/>
</dbReference>
<dbReference type="Pfam" id="PF12704">
    <property type="entry name" value="MacB_PCD"/>
    <property type="match status" value="1"/>
</dbReference>
<feature type="transmembrane region" description="Helical" evidence="8">
    <location>
        <begin position="726"/>
        <end position="755"/>
    </location>
</feature>
<comment type="similarity">
    <text evidence="6">Belongs to the ABC-4 integral membrane protein family.</text>
</comment>
<dbReference type="PANTHER" id="PTHR30572:SF4">
    <property type="entry name" value="ABC TRANSPORTER PERMEASE YTRF"/>
    <property type="match status" value="1"/>
</dbReference>
<evidence type="ECO:0000256" key="7">
    <source>
        <dbReference type="SAM" id="MobiDB-lite"/>
    </source>
</evidence>
<feature type="region of interest" description="Disordered" evidence="7">
    <location>
        <begin position="462"/>
        <end position="512"/>
    </location>
</feature>
<feature type="transmembrane region" description="Helical" evidence="8">
    <location>
        <begin position="417"/>
        <end position="436"/>
    </location>
</feature>
<proteinExistence type="inferred from homology"/>
<accession>A0ABV3DD86</accession>